<dbReference type="EMBL" id="AWWV01005192">
    <property type="protein sequence ID" value="OMP05789.1"/>
    <property type="molecule type" value="Genomic_DNA"/>
</dbReference>
<gene>
    <name evidence="2" type="ORF">CCACVL1_01829</name>
</gene>
<evidence type="ECO:0000313" key="3">
    <source>
        <dbReference type="Proteomes" id="UP000188268"/>
    </source>
</evidence>
<accession>A0A1R3KFG3</accession>
<protein>
    <submittedName>
        <fullName evidence="2">Uncharacterized protein</fullName>
    </submittedName>
</protein>
<dbReference type="Proteomes" id="UP000188268">
    <property type="component" value="Unassembled WGS sequence"/>
</dbReference>
<evidence type="ECO:0000313" key="2">
    <source>
        <dbReference type="EMBL" id="OMP05789.1"/>
    </source>
</evidence>
<organism evidence="2 3">
    <name type="scientific">Corchorus capsularis</name>
    <name type="common">Jute</name>
    <dbReference type="NCBI Taxonomy" id="210143"/>
    <lineage>
        <taxon>Eukaryota</taxon>
        <taxon>Viridiplantae</taxon>
        <taxon>Streptophyta</taxon>
        <taxon>Embryophyta</taxon>
        <taxon>Tracheophyta</taxon>
        <taxon>Spermatophyta</taxon>
        <taxon>Magnoliopsida</taxon>
        <taxon>eudicotyledons</taxon>
        <taxon>Gunneridae</taxon>
        <taxon>Pentapetalae</taxon>
        <taxon>rosids</taxon>
        <taxon>malvids</taxon>
        <taxon>Malvales</taxon>
        <taxon>Malvaceae</taxon>
        <taxon>Grewioideae</taxon>
        <taxon>Apeibeae</taxon>
        <taxon>Corchorus</taxon>
    </lineage>
</organism>
<sequence>MALPMMTNTPATSMPLVPKPTRSNQQRVLSMWEPERPLARLNSS</sequence>
<feature type="compositionally biased region" description="Polar residues" evidence="1">
    <location>
        <begin position="1"/>
        <end position="12"/>
    </location>
</feature>
<feature type="region of interest" description="Disordered" evidence="1">
    <location>
        <begin position="1"/>
        <end position="25"/>
    </location>
</feature>
<keyword evidence="3" id="KW-1185">Reference proteome</keyword>
<dbReference type="AlphaFoldDB" id="A0A1R3KFG3"/>
<dbReference type="Gramene" id="OMP05789">
    <property type="protein sequence ID" value="OMP05789"/>
    <property type="gene ID" value="CCACVL1_01829"/>
</dbReference>
<reference evidence="2 3" key="1">
    <citation type="submission" date="2013-09" db="EMBL/GenBank/DDBJ databases">
        <title>Corchorus capsularis genome sequencing.</title>
        <authorList>
            <person name="Alam M."/>
            <person name="Haque M.S."/>
            <person name="Islam M.S."/>
            <person name="Emdad E.M."/>
            <person name="Islam M.M."/>
            <person name="Ahmed B."/>
            <person name="Halim A."/>
            <person name="Hossen Q.M.M."/>
            <person name="Hossain M.Z."/>
            <person name="Ahmed R."/>
            <person name="Khan M.M."/>
            <person name="Islam R."/>
            <person name="Rashid M.M."/>
            <person name="Khan S.A."/>
            <person name="Rahman M.S."/>
            <person name="Alam M."/>
        </authorList>
    </citation>
    <scope>NUCLEOTIDE SEQUENCE [LARGE SCALE GENOMIC DNA]</scope>
    <source>
        <strain evidence="3">cv. CVL-1</strain>
        <tissue evidence="2">Whole seedling</tissue>
    </source>
</reference>
<evidence type="ECO:0000256" key="1">
    <source>
        <dbReference type="SAM" id="MobiDB-lite"/>
    </source>
</evidence>
<name>A0A1R3KFG3_COCAP</name>
<comment type="caution">
    <text evidence="2">The sequence shown here is derived from an EMBL/GenBank/DDBJ whole genome shotgun (WGS) entry which is preliminary data.</text>
</comment>
<proteinExistence type="predicted"/>